<protein>
    <submittedName>
        <fullName evidence="1">Uncharacterized protein</fullName>
    </submittedName>
</protein>
<dbReference type="AlphaFoldDB" id="A0A0S4PWP2"/>
<organism evidence="1 2">
    <name type="scientific">Helicobacter typhlonius</name>
    <dbReference type="NCBI Taxonomy" id="76936"/>
    <lineage>
        <taxon>Bacteria</taxon>
        <taxon>Pseudomonadati</taxon>
        <taxon>Campylobacterota</taxon>
        <taxon>Epsilonproteobacteria</taxon>
        <taxon>Campylobacterales</taxon>
        <taxon>Helicobacteraceae</taxon>
        <taxon>Helicobacter</taxon>
    </lineage>
</organism>
<dbReference type="EMBL" id="LN907858">
    <property type="protein sequence ID" value="CUU39760.1"/>
    <property type="molecule type" value="Genomic_DNA"/>
</dbReference>
<evidence type="ECO:0000313" key="2">
    <source>
        <dbReference type="Proteomes" id="UP000064525"/>
    </source>
</evidence>
<proteinExistence type="predicted"/>
<sequence>MCAVAKPQIHACRFLLKRFLILQKAFSFVDSIWSYKSGF</sequence>
<evidence type="ECO:0000313" key="1">
    <source>
        <dbReference type="EMBL" id="CUU39760.1"/>
    </source>
</evidence>
<name>A0A0S4PWP2_9HELI</name>
<reference evidence="2" key="1">
    <citation type="submission" date="2015-11" db="EMBL/GenBank/DDBJ databases">
        <authorList>
            <person name="Anvar S.Y."/>
        </authorList>
    </citation>
    <scope>NUCLEOTIDE SEQUENCE [LARGE SCALE GENOMIC DNA]</scope>
</reference>
<dbReference type="PATRIC" id="fig|76936.10.peg.853"/>
<accession>A0A0S4PWP2</accession>
<dbReference type="Proteomes" id="UP000064525">
    <property type="component" value="Chromosome I"/>
</dbReference>
<dbReference type="KEGG" id="hty:BN2458_PEG0875"/>
<gene>
    <name evidence="1" type="ORF">BN2458_PEG0875</name>
</gene>